<evidence type="ECO:0000313" key="1">
    <source>
        <dbReference type="EMBL" id="EAY19941.1"/>
    </source>
</evidence>
<keyword evidence="2" id="KW-1185">Reference proteome</keyword>
<dbReference type="EMBL" id="DS113202">
    <property type="protein sequence ID" value="EAY19941.1"/>
    <property type="molecule type" value="Genomic_DNA"/>
</dbReference>
<dbReference type="KEGG" id="tva:5465480"/>
<dbReference type="VEuPathDB" id="TrichDB:TVAGG3_0271440"/>
<dbReference type="AlphaFoldDB" id="A2DHV2"/>
<reference evidence="1" key="2">
    <citation type="journal article" date="2007" name="Science">
        <title>Draft genome sequence of the sexually transmitted pathogen Trichomonas vaginalis.</title>
        <authorList>
            <person name="Carlton J.M."/>
            <person name="Hirt R.P."/>
            <person name="Silva J.C."/>
            <person name="Delcher A.L."/>
            <person name="Schatz M."/>
            <person name="Zhao Q."/>
            <person name="Wortman J.R."/>
            <person name="Bidwell S.L."/>
            <person name="Alsmark U.C.M."/>
            <person name="Besteiro S."/>
            <person name="Sicheritz-Ponten T."/>
            <person name="Noel C.J."/>
            <person name="Dacks J.B."/>
            <person name="Foster P.G."/>
            <person name="Simillion C."/>
            <person name="Van de Peer Y."/>
            <person name="Miranda-Saavedra D."/>
            <person name="Barton G.J."/>
            <person name="Westrop G.D."/>
            <person name="Mueller S."/>
            <person name="Dessi D."/>
            <person name="Fiori P.L."/>
            <person name="Ren Q."/>
            <person name="Paulsen I."/>
            <person name="Zhang H."/>
            <person name="Bastida-Corcuera F.D."/>
            <person name="Simoes-Barbosa A."/>
            <person name="Brown M.T."/>
            <person name="Hayes R.D."/>
            <person name="Mukherjee M."/>
            <person name="Okumura C.Y."/>
            <person name="Schneider R."/>
            <person name="Smith A.J."/>
            <person name="Vanacova S."/>
            <person name="Villalvazo M."/>
            <person name="Haas B.J."/>
            <person name="Pertea M."/>
            <person name="Feldblyum T.V."/>
            <person name="Utterback T.R."/>
            <person name="Shu C.L."/>
            <person name="Osoegawa K."/>
            <person name="de Jong P.J."/>
            <person name="Hrdy I."/>
            <person name="Horvathova L."/>
            <person name="Zubacova Z."/>
            <person name="Dolezal P."/>
            <person name="Malik S.B."/>
            <person name="Logsdon J.M. Jr."/>
            <person name="Henze K."/>
            <person name="Gupta A."/>
            <person name="Wang C.C."/>
            <person name="Dunne R.L."/>
            <person name="Upcroft J.A."/>
            <person name="Upcroft P."/>
            <person name="White O."/>
            <person name="Salzberg S.L."/>
            <person name="Tang P."/>
            <person name="Chiu C.-H."/>
            <person name="Lee Y.-S."/>
            <person name="Embley T.M."/>
            <person name="Coombs G.H."/>
            <person name="Mottram J.C."/>
            <person name="Tachezy J."/>
            <person name="Fraser-Liggett C.M."/>
            <person name="Johnson P.J."/>
        </authorList>
    </citation>
    <scope>NUCLEOTIDE SEQUENCE [LARGE SCALE GENOMIC DNA]</scope>
    <source>
        <strain evidence="1">G3</strain>
    </source>
</reference>
<dbReference type="RefSeq" id="XP_001580927.1">
    <property type="nucleotide sequence ID" value="XM_001580877.1"/>
</dbReference>
<dbReference type="VEuPathDB" id="TrichDB:TVAG_401950"/>
<sequence>MKSLSDALNLKSHEPARILIISIENTQNEADWLFNSIPVLNSIPNNAIIYRITLSESIADYTSFTAQFGYFQPTSLFVFGPHSTQISKCWISNYPNPEEFASYLAEIRIDSFQQSELIENNEKSAKKVIIYARGQKFSKNHTFYETDSVSVLHKWLDEEFGPGNNFKISTSSELLPKDSNLSLANLGIVHSAVLFQEFTRSKPNKIERINTSCNFSISRFLSKIYMLFQFCNPFSNFSDEDECFFNNIFEYHPSTNPDIAAVLSENILHGNL</sequence>
<protein>
    <submittedName>
        <fullName evidence="1">Uncharacterized protein</fullName>
    </submittedName>
</protein>
<name>A2DHV2_TRIV3</name>
<proteinExistence type="predicted"/>
<evidence type="ECO:0000313" key="2">
    <source>
        <dbReference type="Proteomes" id="UP000001542"/>
    </source>
</evidence>
<dbReference type="SMR" id="A2DHV2"/>
<accession>A2DHV2</accession>
<dbReference type="Gene3D" id="3.10.20.90">
    <property type="entry name" value="Phosphatidylinositol 3-kinase Catalytic Subunit, Chain A, domain 1"/>
    <property type="match status" value="1"/>
</dbReference>
<dbReference type="Proteomes" id="UP000001542">
    <property type="component" value="Unassembled WGS sequence"/>
</dbReference>
<organism evidence="1 2">
    <name type="scientific">Trichomonas vaginalis (strain ATCC PRA-98 / G3)</name>
    <dbReference type="NCBI Taxonomy" id="412133"/>
    <lineage>
        <taxon>Eukaryota</taxon>
        <taxon>Metamonada</taxon>
        <taxon>Parabasalia</taxon>
        <taxon>Trichomonadida</taxon>
        <taxon>Trichomonadidae</taxon>
        <taxon>Trichomonas</taxon>
    </lineage>
</organism>
<gene>
    <name evidence="1" type="ORF">TVAG_401950</name>
</gene>
<reference evidence="1" key="1">
    <citation type="submission" date="2006-10" db="EMBL/GenBank/DDBJ databases">
        <authorList>
            <person name="Amadeo P."/>
            <person name="Zhao Q."/>
            <person name="Wortman J."/>
            <person name="Fraser-Liggett C."/>
            <person name="Carlton J."/>
        </authorList>
    </citation>
    <scope>NUCLEOTIDE SEQUENCE</scope>
    <source>
        <strain evidence="1">G3</strain>
    </source>
</reference>
<dbReference type="InParanoid" id="A2DHV2"/>